<protein>
    <recommendedName>
        <fullName evidence="3">Protein GrpE</fullName>
    </recommendedName>
    <alternativeName>
        <fullName evidence="3">HSP-70 cofactor</fullName>
    </alternativeName>
</protein>
<accession>A0ABD5YPP9</accession>
<dbReference type="HAMAP" id="MF_01151">
    <property type="entry name" value="GrpE"/>
    <property type="match status" value="1"/>
</dbReference>
<comment type="subunit">
    <text evidence="3">Homodimer.</text>
</comment>
<dbReference type="InterPro" id="IPR000740">
    <property type="entry name" value="GrpE"/>
</dbReference>
<evidence type="ECO:0000313" key="8">
    <source>
        <dbReference type="Proteomes" id="UP001596417"/>
    </source>
</evidence>
<keyword evidence="3" id="KW-0963">Cytoplasm</keyword>
<comment type="subcellular location">
    <subcellularLocation>
        <location evidence="3">Cytoplasm</location>
    </subcellularLocation>
</comment>
<proteinExistence type="inferred from homology"/>
<feature type="region of interest" description="Disordered" evidence="6">
    <location>
        <begin position="1"/>
        <end position="72"/>
    </location>
</feature>
<keyword evidence="5" id="KW-0175">Coiled coil</keyword>
<dbReference type="SUPFAM" id="SSF51064">
    <property type="entry name" value="Head domain of nucleotide exchange factor GrpE"/>
    <property type="match status" value="1"/>
</dbReference>
<evidence type="ECO:0000313" key="7">
    <source>
        <dbReference type="EMBL" id="MFC7190422.1"/>
    </source>
</evidence>
<feature type="compositionally biased region" description="Basic and acidic residues" evidence="6">
    <location>
        <begin position="1"/>
        <end position="19"/>
    </location>
</feature>
<name>A0ABD5YPP9_9EURY</name>
<evidence type="ECO:0000256" key="3">
    <source>
        <dbReference type="HAMAP-Rule" id="MF_01151"/>
    </source>
</evidence>
<dbReference type="SUPFAM" id="SSF58014">
    <property type="entry name" value="Coiled-coil domain of nucleotide exchange factor GrpE"/>
    <property type="match status" value="1"/>
</dbReference>
<evidence type="ECO:0000256" key="5">
    <source>
        <dbReference type="SAM" id="Coils"/>
    </source>
</evidence>
<comment type="function">
    <text evidence="3">Participates actively in the response to hyperosmotic and heat shock by preventing the aggregation of stress-denatured proteins, in association with DnaK and GrpE. It is the nucleotide exchange factor for DnaK and may function as a thermosensor. Unfolded proteins bind initially to DnaJ; upon interaction with the DnaJ-bound protein, DnaK hydrolyzes its bound ATP, resulting in the formation of a stable complex. GrpE releases ADP from DnaK; ATP binding to DnaK triggers the release of the substrate protein, thus completing the reaction cycle. Several rounds of ATP-dependent interactions between DnaJ, DnaK and GrpE are required for fully efficient folding.</text>
</comment>
<keyword evidence="3" id="KW-0346">Stress response</keyword>
<evidence type="ECO:0000256" key="2">
    <source>
        <dbReference type="ARBA" id="ARBA00023186"/>
    </source>
</evidence>
<feature type="compositionally biased region" description="Polar residues" evidence="6">
    <location>
        <begin position="25"/>
        <end position="35"/>
    </location>
</feature>
<dbReference type="PANTHER" id="PTHR21237">
    <property type="entry name" value="GRPE PROTEIN"/>
    <property type="match status" value="1"/>
</dbReference>
<reference evidence="7 8" key="1">
    <citation type="journal article" date="2019" name="Int. J. Syst. Evol. Microbiol.">
        <title>The Global Catalogue of Microorganisms (GCM) 10K type strain sequencing project: providing services to taxonomists for standard genome sequencing and annotation.</title>
        <authorList>
            <consortium name="The Broad Institute Genomics Platform"/>
            <consortium name="The Broad Institute Genome Sequencing Center for Infectious Disease"/>
            <person name="Wu L."/>
            <person name="Ma J."/>
        </authorList>
    </citation>
    <scope>NUCLEOTIDE SEQUENCE [LARGE SCALE GENOMIC DNA]</scope>
    <source>
        <strain evidence="7 8">RDMS1</strain>
    </source>
</reference>
<feature type="coiled-coil region" evidence="5">
    <location>
        <begin position="77"/>
        <end position="125"/>
    </location>
</feature>
<dbReference type="CDD" id="cd00446">
    <property type="entry name" value="GrpE"/>
    <property type="match status" value="1"/>
</dbReference>
<dbReference type="Pfam" id="PF01025">
    <property type="entry name" value="GrpE"/>
    <property type="match status" value="1"/>
</dbReference>
<dbReference type="RefSeq" id="WP_248907242.1">
    <property type="nucleotide sequence ID" value="NZ_CP109979.1"/>
</dbReference>
<keyword evidence="8" id="KW-1185">Reference proteome</keyword>
<dbReference type="Gene3D" id="2.30.22.10">
    <property type="entry name" value="Head domain of nucleotide exchange factor GrpE"/>
    <property type="match status" value="1"/>
</dbReference>
<evidence type="ECO:0000256" key="1">
    <source>
        <dbReference type="ARBA" id="ARBA00009054"/>
    </source>
</evidence>
<dbReference type="PANTHER" id="PTHR21237:SF23">
    <property type="entry name" value="GRPE PROTEIN HOMOLOG, MITOCHONDRIAL"/>
    <property type="match status" value="1"/>
</dbReference>
<dbReference type="PRINTS" id="PR00773">
    <property type="entry name" value="GRPEPROTEIN"/>
</dbReference>
<organism evidence="7 8">
    <name type="scientific">Halocatena marina</name>
    <dbReference type="NCBI Taxonomy" id="2934937"/>
    <lineage>
        <taxon>Archaea</taxon>
        <taxon>Methanobacteriati</taxon>
        <taxon>Methanobacteriota</taxon>
        <taxon>Stenosarchaea group</taxon>
        <taxon>Halobacteria</taxon>
        <taxon>Halobacteriales</taxon>
        <taxon>Natronomonadaceae</taxon>
        <taxon>Halocatena</taxon>
    </lineage>
</organism>
<evidence type="ECO:0000256" key="6">
    <source>
        <dbReference type="SAM" id="MobiDB-lite"/>
    </source>
</evidence>
<gene>
    <name evidence="3" type="primary">grpE</name>
    <name evidence="7" type="ORF">ACFQL7_11535</name>
</gene>
<dbReference type="GeneID" id="76200026"/>
<comment type="similarity">
    <text evidence="1 3 4">Belongs to the GrpE family.</text>
</comment>
<comment type="caution">
    <text evidence="7">The sequence shown here is derived from an EMBL/GenBank/DDBJ whole genome shotgun (WGS) entry which is preliminary data.</text>
</comment>
<dbReference type="EMBL" id="JBHTAX010000001">
    <property type="protein sequence ID" value="MFC7190422.1"/>
    <property type="molecule type" value="Genomic_DNA"/>
</dbReference>
<dbReference type="Gene3D" id="3.90.20.20">
    <property type="match status" value="1"/>
</dbReference>
<dbReference type="GO" id="GO:0005737">
    <property type="term" value="C:cytoplasm"/>
    <property type="evidence" value="ECO:0007669"/>
    <property type="project" value="UniProtKB-SubCell"/>
</dbReference>
<feature type="compositionally biased region" description="Low complexity" evidence="6">
    <location>
        <begin position="43"/>
        <end position="52"/>
    </location>
</feature>
<dbReference type="InterPro" id="IPR009012">
    <property type="entry name" value="GrpE_head"/>
</dbReference>
<dbReference type="InterPro" id="IPR013805">
    <property type="entry name" value="GrpE_CC"/>
</dbReference>
<dbReference type="Proteomes" id="UP001596417">
    <property type="component" value="Unassembled WGS sequence"/>
</dbReference>
<keyword evidence="2 3" id="KW-0143">Chaperone</keyword>
<sequence>MSENEPPRDESASGKRYVEGEDAGTSGTEATNPNGMTDDEYSDSGSGETTEGSFEEPSDDLVERIADSDPNQLAREIESFRAKADEQQDTIDELESTIDDLESRLKRTQADFQNYKKRMEKRRKQERKRATEDLITRIIDVRDNLKRGLEQDGEIREGIETTLRQFDRTLEQENVAEITPEPGEDIDPQRHEVLMRVDSDQPEDTIDAVHRPGYEMADKVIREAQVTVSDGKADSK</sequence>
<dbReference type="AlphaFoldDB" id="A0ABD5YPP9"/>
<evidence type="ECO:0000256" key="4">
    <source>
        <dbReference type="RuleBase" id="RU004478"/>
    </source>
</evidence>